<dbReference type="EMBL" id="JAEPCM010000772">
    <property type="protein sequence ID" value="MCG7948714.1"/>
    <property type="molecule type" value="Genomic_DNA"/>
</dbReference>
<dbReference type="AlphaFoldDB" id="A0A9E4N767"/>
<accession>A0A9E4N767</accession>
<evidence type="ECO:0000313" key="1">
    <source>
        <dbReference type="EMBL" id="MCG7948714.1"/>
    </source>
</evidence>
<reference evidence="1" key="1">
    <citation type="journal article" date="2021" name="Proc. Natl. Acad. Sci. U.S.A.">
        <title>Global biogeography of chemosynthetic symbionts reveals both localized and globally distributed symbiont groups. .</title>
        <authorList>
            <person name="Osvatic J.T."/>
            <person name="Wilkins L.G.E."/>
            <person name="Leibrecht L."/>
            <person name="Leray M."/>
            <person name="Zauner S."/>
            <person name="Polzin J."/>
            <person name="Camacho Y."/>
            <person name="Gros O."/>
            <person name="van Gils J.A."/>
            <person name="Eisen J.A."/>
            <person name="Petersen J.M."/>
            <person name="Yuen B."/>
        </authorList>
    </citation>
    <scope>NUCLEOTIDE SEQUENCE</scope>
    <source>
        <strain evidence="1">MAGclacostrist064TRANS</strain>
    </source>
</reference>
<name>A0A9E4N767_9GAMM</name>
<organism evidence="1 2">
    <name type="scientific">Candidatus Thiodiazotropha taylori</name>
    <dbReference type="NCBI Taxonomy" id="2792791"/>
    <lineage>
        <taxon>Bacteria</taxon>
        <taxon>Pseudomonadati</taxon>
        <taxon>Pseudomonadota</taxon>
        <taxon>Gammaproteobacteria</taxon>
        <taxon>Chromatiales</taxon>
        <taxon>Sedimenticolaceae</taxon>
        <taxon>Candidatus Thiodiazotropha</taxon>
    </lineage>
</organism>
<comment type="caution">
    <text evidence="1">The sequence shown here is derived from an EMBL/GenBank/DDBJ whole genome shotgun (WGS) entry which is preliminary data.</text>
</comment>
<protein>
    <submittedName>
        <fullName evidence="1">Uncharacterized protein</fullName>
    </submittedName>
</protein>
<sequence>MSQVEEFKTGLMQLKPSDDEFPVQVDELLESIPKELHESLIPSIFQFFEAHPIEECGMPGGLVHLVEDYYPNYKQILIRSMQKAPNFSSILMVNRILNSELSEDERNQYTALLIELSNNSGADEALRINAKDFIKFQSEKSS</sequence>
<evidence type="ECO:0000313" key="2">
    <source>
        <dbReference type="Proteomes" id="UP000886667"/>
    </source>
</evidence>
<dbReference type="Proteomes" id="UP000886667">
    <property type="component" value="Unassembled WGS sequence"/>
</dbReference>
<gene>
    <name evidence="1" type="ORF">JAZ07_20425</name>
</gene>
<proteinExistence type="predicted"/>